<keyword evidence="2 6" id="KW-0560">Oxidoreductase</keyword>
<dbReference type="Proteomes" id="UP001595923">
    <property type="component" value="Unassembled WGS sequence"/>
</dbReference>
<keyword evidence="7" id="KW-1185">Reference proteome</keyword>
<comment type="caution">
    <text evidence="6">The sequence shown here is derived from an EMBL/GenBank/DDBJ whole genome shotgun (WGS) entry which is preliminary data.</text>
</comment>
<evidence type="ECO:0000256" key="2">
    <source>
        <dbReference type="ARBA" id="ARBA00023002"/>
    </source>
</evidence>
<comment type="similarity">
    <text evidence="1">Belongs to the HIBADH-related family.</text>
</comment>
<dbReference type="PANTHER" id="PTHR43580:SF2">
    <property type="entry name" value="CYTOKINE-LIKE NUCLEAR FACTOR N-PAC"/>
    <property type="match status" value="1"/>
</dbReference>
<name>A0ABV9DT21_9ACTN</name>
<dbReference type="InterPro" id="IPR048666">
    <property type="entry name" value="RedAm-like_C"/>
</dbReference>
<feature type="compositionally biased region" description="Polar residues" evidence="3">
    <location>
        <begin position="1"/>
        <end position="10"/>
    </location>
</feature>
<evidence type="ECO:0000259" key="5">
    <source>
        <dbReference type="Pfam" id="PF21761"/>
    </source>
</evidence>
<evidence type="ECO:0000313" key="6">
    <source>
        <dbReference type="EMBL" id="MFC4561120.1"/>
    </source>
</evidence>
<dbReference type="Pfam" id="PF03446">
    <property type="entry name" value="NAD_binding_2"/>
    <property type="match status" value="1"/>
</dbReference>
<sequence>MTNGPHSSTPPTAPGDPGDLGEHANDDRDGGAADRPVTVLGLGPMGAALAGAFLAAGHPTTVWNRSPAKADPLVQRGARRAATAAEAVAASPLVIVCVIDYGAVHAIVDPAADALAGRTLVSLTADSPDSAREMAAWAAERSIDYVDGSIMTPTTTIGGPGAQVLYSGEEKVYEAHRETLAAIGGRQDHLGSDPGRAAAFDVALLDMFWTAVSGLTHGFALAAAEGIPARDLAPFAKGIHELLPGSIDEIAANIDSGEHPDDVSSLRSITAGMEHVVHAARARGLDDTVIGAATAVARRGIAAGYGAGSVSRLTELLVREAAVPAAG</sequence>
<feature type="compositionally biased region" description="Basic and acidic residues" evidence="3">
    <location>
        <begin position="20"/>
        <end position="32"/>
    </location>
</feature>
<dbReference type="EMBL" id="JBHSFQ010000003">
    <property type="protein sequence ID" value="MFC4561120.1"/>
    <property type="molecule type" value="Genomic_DNA"/>
</dbReference>
<evidence type="ECO:0000256" key="3">
    <source>
        <dbReference type="SAM" id="MobiDB-lite"/>
    </source>
</evidence>
<feature type="region of interest" description="Disordered" evidence="3">
    <location>
        <begin position="1"/>
        <end position="36"/>
    </location>
</feature>
<dbReference type="PIRSF" id="PIRSF000103">
    <property type="entry name" value="HIBADH"/>
    <property type="match status" value="1"/>
</dbReference>
<dbReference type="InterPro" id="IPR013328">
    <property type="entry name" value="6PGD_dom2"/>
</dbReference>
<evidence type="ECO:0000256" key="1">
    <source>
        <dbReference type="ARBA" id="ARBA00009080"/>
    </source>
</evidence>
<feature type="domain" description="6-phosphogluconate dehydrogenase NADP-binding" evidence="4">
    <location>
        <begin position="37"/>
        <end position="187"/>
    </location>
</feature>
<dbReference type="Gene3D" id="1.10.1040.10">
    <property type="entry name" value="N-(1-d-carboxylethyl)-l-norvaline Dehydrogenase, domain 2"/>
    <property type="match status" value="1"/>
</dbReference>
<evidence type="ECO:0000313" key="7">
    <source>
        <dbReference type="Proteomes" id="UP001595923"/>
    </source>
</evidence>
<dbReference type="InterPro" id="IPR051265">
    <property type="entry name" value="HIBADH-related_NP60_sf"/>
</dbReference>
<evidence type="ECO:0000259" key="4">
    <source>
        <dbReference type="Pfam" id="PF03446"/>
    </source>
</evidence>
<organism evidence="6 7">
    <name type="scientific">Nocardiopsis mangrovi</name>
    <dbReference type="NCBI Taxonomy" id="1179818"/>
    <lineage>
        <taxon>Bacteria</taxon>
        <taxon>Bacillati</taxon>
        <taxon>Actinomycetota</taxon>
        <taxon>Actinomycetes</taxon>
        <taxon>Streptosporangiales</taxon>
        <taxon>Nocardiopsidaceae</taxon>
        <taxon>Nocardiopsis</taxon>
    </lineage>
</organism>
<dbReference type="InterPro" id="IPR036291">
    <property type="entry name" value="NAD(P)-bd_dom_sf"/>
</dbReference>
<dbReference type="RefSeq" id="WP_378571741.1">
    <property type="nucleotide sequence ID" value="NZ_JBHSFQ010000003.1"/>
</dbReference>
<accession>A0ABV9DT21</accession>
<dbReference type="Gene3D" id="3.40.50.720">
    <property type="entry name" value="NAD(P)-binding Rossmann-like Domain"/>
    <property type="match status" value="1"/>
</dbReference>
<dbReference type="Pfam" id="PF21761">
    <property type="entry name" value="RedAm-like_C"/>
    <property type="match status" value="1"/>
</dbReference>
<dbReference type="GO" id="GO:0016491">
    <property type="term" value="F:oxidoreductase activity"/>
    <property type="evidence" value="ECO:0007669"/>
    <property type="project" value="UniProtKB-KW"/>
</dbReference>
<dbReference type="InterPro" id="IPR015815">
    <property type="entry name" value="HIBADH-related"/>
</dbReference>
<dbReference type="SUPFAM" id="SSF51735">
    <property type="entry name" value="NAD(P)-binding Rossmann-fold domains"/>
    <property type="match status" value="1"/>
</dbReference>
<gene>
    <name evidence="6" type="ORF">ACFO4E_04535</name>
</gene>
<protein>
    <submittedName>
        <fullName evidence="6">NAD(P)-dependent oxidoreductase</fullName>
        <ecNumber evidence="6">1.1.-.-</ecNumber>
    </submittedName>
</protein>
<dbReference type="InterPro" id="IPR006115">
    <property type="entry name" value="6PGDH_NADP-bd"/>
</dbReference>
<dbReference type="EC" id="1.1.-.-" evidence="6"/>
<dbReference type="PANTHER" id="PTHR43580">
    <property type="entry name" value="OXIDOREDUCTASE GLYR1-RELATED"/>
    <property type="match status" value="1"/>
</dbReference>
<reference evidence="7" key="1">
    <citation type="journal article" date="2019" name="Int. J. Syst. Evol. Microbiol.">
        <title>The Global Catalogue of Microorganisms (GCM) 10K type strain sequencing project: providing services to taxonomists for standard genome sequencing and annotation.</title>
        <authorList>
            <consortium name="The Broad Institute Genomics Platform"/>
            <consortium name="The Broad Institute Genome Sequencing Center for Infectious Disease"/>
            <person name="Wu L."/>
            <person name="Ma J."/>
        </authorList>
    </citation>
    <scope>NUCLEOTIDE SEQUENCE [LARGE SCALE GENOMIC DNA]</scope>
    <source>
        <strain evidence="7">XZYJ18</strain>
    </source>
</reference>
<proteinExistence type="inferred from homology"/>
<feature type="domain" description="NADPH-dependent reductive aminase-like C-terminal" evidence="5">
    <location>
        <begin position="193"/>
        <end position="317"/>
    </location>
</feature>